<comment type="similarity">
    <text evidence="1">Belongs to the sigma-70 factor family. ECF subfamily.</text>
</comment>
<keyword evidence="5" id="KW-0804">Transcription</keyword>
<gene>
    <name evidence="8" type="ORF">LRS13_23125</name>
</gene>
<feature type="domain" description="RNA polymerase sigma factor 70 region 4 type 2" evidence="7">
    <location>
        <begin position="96"/>
        <end position="146"/>
    </location>
</feature>
<evidence type="ECO:0000256" key="2">
    <source>
        <dbReference type="ARBA" id="ARBA00023015"/>
    </source>
</evidence>
<protein>
    <submittedName>
        <fullName evidence="8">Sigma-70 family RNA polymerase sigma factor</fullName>
    </submittedName>
</protein>
<keyword evidence="3" id="KW-0731">Sigma factor</keyword>
<dbReference type="InterPro" id="IPR013325">
    <property type="entry name" value="RNA_pol_sigma_r2"/>
</dbReference>
<keyword evidence="4" id="KW-0238">DNA-binding</keyword>
<dbReference type="Gene3D" id="1.10.10.10">
    <property type="entry name" value="Winged helix-like DNA-binding domain superfamily/Winged helix DNA-binding domain"/>
    <property type="match status" value="1"/>
</dbReference>
<keyword evidence="2" id="KW-0805">Transcription regulation</keyword>
<keyword evidence="9" id="KW-1185">Reference proteome</keyword>
<dbReference type="SUPFAM" id="SSF88946">
    <property type="entry name" value="Sigma2 domain of RNA polymerase sigma factors"/>
    <property type="match status" value="1"/>
</dbReference>
<sequence>MRELYLRFKDNVYGYVCSIVRDEHEAEDVTQQVFAKVLNSLASYRPVGDVPFSGWLLRIARNMAIDHLRQRRPTPEDELPESGVMPIERMMAGVTVRAALDELPEDQRRVVVLRHVIGLTPPEIAHRMGRTESSVHALHHRGRQRLQAELMRVGAAPTSHRLAS</sequence>
<dbReference type="Pfam" id="PF04542">
    <property type="entry name" value="Sigma70_r2"/>
    <property type="match status" value="1"/>
</dbReference>
<evidence type="ECO:0000256" key="5">
    <source>
        <dbReference type="ARBA" id="ARBA00023163"/>
    </source>
</evidence>
<evidence type="ECO:0000313" key="9">
    <source>
        <dbReference type="Proteomes" id="UP001058860"/>
    </source>
</evidence>
<reference evidence="9" key="1">
    <citation type="submission" date="2021-11" db="EMBL/GenBank/DDBJ databases">
        <title>Cultivation dependent microbiological survey of springs from the worlds oldest radium mine currently devoted to the extraction of radon-saturated water.</title>
        <authorList>
            <person name="Kapinusova G."/>
            <person name="Smrhova T."/>
            <person name="Strejcek M."/>
            <person name="Suman J."/>
            <person name="Jani K."/>
            <person name="Pajer P."/>
            <person name="Uhlik O."/>
        </authorList>
    </citation>
    <scope>NUCLEOTIDE SEQUENCE [LARGE SCALE GENOMIC DNA]</scope>
    <source>
        <strain evidence="9">J379</strain>
    </source>
</reference>
<evidence type="ECO:0000259" key="7">
    <source>
        <dbReference type="Pfam" id="PF08281"/>
    </source>
</evidence>
<organism evidence="8 9">
    <name type="scientific">Svornostia abyssi</name>
    <dbReference type="NCBI Taxonomy" id="2898438"/>
    <lineage>
        <taxon>Bacteria</taxon>
        <taxon>Bacillati</taxon>
        <taxon>Actinomycetota</taxon>
        <taxon>Thermoleophilia</taxon>
        <taxon>Solirubrobacterales</taxon>
        <taxon>Baekduiaceae</taxon>
        <taxon>Svornostia</taxon>
    </lineage>
</organism>
<proteinExistence type="inferred from homology"/>
<evidence type="ECO:0000256" key="3">
    <source>
        <dbReference type="ARBA" id="ARBA00023082"/>
    </source>
</evidence>
<dbReference type="PANTHER" id="PTHR43133:SF8">
    <property type="entry name" value="RNA POLYMERASE SIGMA FACTOR HI_1459-RELATED"/>
    <property type="match status" value="1"/>
</dbReference>
<dbReference type="SUPFAM" id="SSF88659">
    <property type="entry name" value="Sigma3 and sigma4 domains of RNA polymerase sigma factors"/>
    <property type="match status" value="1"/>
</dbReference>
<evidence type="ECO:0000313" key="8">
    <source>
        <dbReference type="EMBL" id="UUY03526.1"/>
    </source>
</evidence>
<dbReference type="Pfam" id="PF08281">
    <property type="entry name" value="Sigma70_r4_2"/>
    <property type="match status" value="1"/>
</dbReference>
<evidence type="ECO:0000259" key="6">
    <source>
        <dbReference type="Pfam" id="PF04542"/>
    </source>
</evidence>
<dbReference type="InterPro" id="IPR013249">
    <property type="entry name" value="RNA_pol_sigma70_r4_t2"/>
</dbReference>
<dbReference type="PANTHER" id="PTHR43133">
    <property type="entry name" value="RNA POLYMERASE ECF-TYPE SIGMA FACTO"/>
    <property type="match status" value="1"/>
</dbReference>
<dbReference type="RefSeq" id="WP_353864030.1">
    <property type="nucleotide sequence ID" value="NZ_CP088295.1"/>
</dbReference>
<dbReference type="InterPro" id="IPR013324">
    <property type="entry name" value="RNA_pol_sigma_r3/r4-like"/>
</dbReference>
<dbReference type="InterPro" id="IPR014284">
    <property type="entry name" value="RNA_pol_sigma-70_dom"/>
</dbReference>
<dbReference type="EMBL" id="CP088295">
    <property type="protein sequence ID" value="UUY03526.1"/>
    <property type="molecule type" value="Genomic_DNA"/>
</dbReference>
<name>A0ABY5PFQ9_9ACTN</name>
<feature type="domain" description="RNA polymerase sigma-70 region 2" evidence="6">
    <location>
        <begin position="4"/>
        <end position="72"/>
    </location>
</feature>
<dbReference type="InterPro" id="IPR039425">
    <property type="entry name" value="RNA_pol_sigma-70-like"/>
</dbReference>
<dbReference type="InterPro" id="IPR036388">
    <property type="entry name" value="WH-like_DNA-bd_sf"/>
</dbReference>
<dbReference type="CDD" id="cd06171">
    <property type="entry name" value="Sigma70_r4"/>
    <property type="match status" value="1"/>
</dbReference>
<evidence type="ECO:0000256" key="1">
    <source>
        <dbReference type="ARBA" id="ARBA00010641"/>
    </source>
</evidence>
<dbReference type="Proteomes" id="UP001058860">
    <property type="component" value="Chromosome"/>
</dbReference>
<evidence type="ECO:0000256" key="4">
    <source>
        <dbReference type="ARBA" id="ARBA00023125"/>
    </source>
</evidence>
<dbReference type="Gene3D" id="1.10.1740.10">
    <property type="match status" value="1"/>
</dbReference>
<accession>A0ABY5PFQ9</accession>
<dbReference type="InterPro" id="IPR007627">
    <property type="entry name" value="RNA_pol_sigma70_r2"/>
</dbReference>
<dbReference type="NCBIfam" id="TIGR02937">
    <property type="entry name" value="sigma70-ECF"/>
    <property type="match status" value="1"/>
</dbReference>